<dbReference type="EMBL" id="UZAK01038646">
    <property type="protein sequence ID" value="VDP61548.1"/>
    <property type="molecule type" value="Genomic_DNA"/>
</dbReference>
<dbReference type="Proteomes" id="UP000279833">
    <property type="component" value="Unassembled WGS sequence"/>
</dbReference>
<evidence type="ECO:0000313" key="1">
    <source>
        <dbReference type="EMBL" id="VDP61548.1"/>
    </source>
</evidence>
<organism evidence="3">
    <name type="scientific">Schistosoma curassoni</name>
    <dbReference type="NCBI Taxonomy" id="6186"/>
    <lineage>
        <taxon>Eukaryota</taxon>
        <taxon>Metazoa</taxon>
        <taxon>Spiralia</taxon>
        <taxon>Lophotrochozoa</taxon>
        <taxon>Platyhelminthes</taxon>
        <taxon>Trematoda</taxon>
        <taxon>Digenea</taxon>
        <taxon>Strigeidida</taxon>
        <taxon>Schistosomatoidea</taxon>
        <taxon>Schistosomatidae</taxon>
        <taxon>Schistosoma</taxon>
    </lineage>
</organism>
<evidence type="ECO:0000313" key="3">
    <source>
        <dbReference type="WBParaSite" id="SCUD_0001642901-mRNA-1"/>
    </source>
</evidence>
<dbReference type="WBParaSite" id="SCUD_0001642901-mRNA-1">
    <property type="protein sequence ID" value="SCUD_0001642901-mRNA-1"/>
    <property type="gene ID" value="SCUD_0001642901"/>
</dbReference>
<dbReference type="AlphaFoldDB" id="A0A183KN00"/>
<sequence>MSTQFYYMGQKHGELRKPSSRKYKCLLTVFCVKYFGSVDQIPLAPTYYGREKSGFQSTEEEIRKKLWKWIGHTLRKAPNRVTRQAIR</sequence>
<evidence type="ECO:0000313" key="2">
    <source>
        <dbReference type="Proteomes" id="UP000279833"/>
    </source>
</evidence>
<reference evidence="1 2" key="2">
    <citation type="submission" date="2018-11" db="EMBL/GenBank/DDBJ databases">
        <authorList>
            <consortium name="Pathogen Informatics"/>
        </authorList>
    </citation>
    <scope>NUCLEOTIDE SEQUENCE [LARGE SCALE GENOMIC DNA]</scope>
    <source>
        <strain evidence="1">Dakar</strain>
        <strain evidence="2">Dakar, Senegal</strain>
    </source>
</reference>
<dbReference type="STRING" id="6186.A0A183KN00"/>
<protein>
    <submittedName>
        <fullName evidence="3">Ovule protein</fullName>
    </submittedName>
</protein>
<accession>A0A183KN00</accession>
<gene>
    <name evidence="1" type="ORF">SCUD_LOCUS16427</name>
</gene>
<proteinExistence type="predicted"/>
<keyword evidence="2" id="KW-1185">Reference proteome</keyword>
<name>A0A183KN00_9TREM</name>
<reference evidence="3" key="1">
    <citation type="submission" date="2016-06" db="UniProtKB">
        <authorList>
            <consortium name="WormBaseParasite"/>
        </authorList>
    </citation>
    <scope>IDENTIFICATION</scope>
</reference>